<dbReference type="Gene3D" id="2.60.120.260">
    <property type="entry name" value="Galactose-binding domain-like"/>
    <property type="match status" value="1"/>
</dbReference>
<dbReference type="GO" id="GO:0030246">
    <property type="term" value="F:carbohydrate binding"/>
    <property type="evidence" value="ECO:0007669"/>
    <property type="project" value="TreeGrafter"/>
</dbReference>
<comment type="caution">
    <text evidence="11">The sequence shown here is derived from an EMBL/GenBank/DDBJ whole genome shotgun (WGS) entry which is preliminary data.</text>
</comment>
<keyword evidence="5 11" id="KW-0326">Glycosidase</keyword>
<sequence>MNKRLAEILLKEWAWLVLSMLLVAGTAHAQTAMINVQSRNATSLNGEWNVILDPTGIGEWRQIWQEKKPLLKTDFVEYAFEGSPRLKVPGDFNSQMCELTYFEGVVWYKKEFSYSPDKNKRLFIHFSAVNYLADVYLNGEKLGSHEGGFTPFQFEVTKKIKPGTNALIVKVDNKRLKNGLPGLGYDWLNYGGITRDVNLIETGNTYIEDYSIQRRKGSQKEVLGWVKLNGADKQKRIKIKIPELKVELSVKSDSKGVARLQFSSSFNLWSPAYPKLYKVVIETETDTVEDEIGFRTIEVKGNKVMLNGKEIFLKGTNIHEENPVKGARAFSKEDAILLLGQAKQLGCNLVRLAHYPHNENMVKQAERMGLMVWSELPVYQHIEFSDTAVLSKMDLMLKEMVRRDRNRCSVVIWSLSNETYDATPNRTKALAALTQVCRQLDSTRLVTHVTNSQAYHNNSFKVWDSLYRYADLISLNEYIGWYIPWQGKPENVTWNVAFPDKPVFISEFGGEALFGNNSGAADEAASWREEYQQQIYINQLRMFNTTPNLCGVAPWLLFDYRSLGRMHPIYQKGYNRKGLLSEKGDRKKAWFIMEKYYKRK</sequence>
<dbReference type="Proteomes" id="UP000642938">
    <property type="component" value="Unassembled WGS sequence"/>
</dbReference>
<keyword evidence="13" id="KW-1185">Reference proteome</keyword>
<dbReference type="InterPro" id="IPR036156">
    <property type="entry name" value="Beta-gal/glucu_dom_sf"/>
</dbReference>
<evidence type="ECO:0000259" key="9">
    <source>
        <dbReference type="Pfam" id="PF22666"/>
    </source>
</evidence>
<dbReference type="SUPFAM" id="SSF49303">
    <property type="entry name" value="beta-Galactosidase/glucuronidase domain"/>
    <property type="match status" value="1"/>
</dbReference>
<evidence type="ECO:0000256" key="3">
    <source>
        <dbReference type="ARBA" id="ARBA00016205"/>
    </source>
</evidence>
<organism evidence="11 12">
    <name type="scientific">Pedobacter zeae</name>
    <dbReference type="NCBI Taxonomy" id="1737356"/>
    <lineage>
        <taxon>Bacteria</taxon>
        <taxon>Pseudomonadati</taxon>
        <taxon>Bacteroidota</taxon>
        <taxon>Sphingobacteriia</taxon>
        <taxon>Sphingobacteriales</taxon>
        <taxon>Sphingobacteriaceae</taxon>
        <taxon>Pedobacter</taxon>
    </lineage>
</organism>
<dbReference type="InterPro" id="IPR006103">
    <property type="entry name" value="Glyco_hydro_2_cat"/>
</dbReference>
<evidence type="ECO:0000256" key="6">
    <source>
        <dbReference type="SAM" id="SignalP"/>
    </source>
</evidence>
<evidence type="ECO:0000259" key="7">
    <source>
        <dbReference type="Pfam" id="PF00703"/>
    </source>
</evidence>
<feature type="domain" description="Glycoside hydrolase family 2 catalytic" evidence="8">
    <location>
        <begin position="297"/>
        <end position="535"/>
    </location>
</feature>
<feature type="domain" description="Glycoside hydrolase family 2 immunoglobulin-like beta-sandwich" evidence="7">
    <location>
        <begin position="205"/>
        <end position="295"/>
    </location>
</feature>
<feature type="domain" description="Beta-mannosidase-like galactose-binding" evidence="9">
    <location>
        <begin position="106"/>
        <end position="175"/>
    </location>
</feature>
<dbReference type="InterPro" id="IPR054593">
    <property type="entry name" value="Beta-mannosidase-like_N2"/>
</dbReference>
<dbReference type="AlphaFoldDB" id="A0A7W6K7X9"/>
<dbReference type="PANTHER" id="PTHR10066:SF67">
    <property type="entry name" value="BETA-GLUCURONIDASE"/>
    <property type="match status" value="1"/>
</dbReference>
<dbReference type="InterPro" id="IPR006101">
    <property type="entry name" value="Glyco_hydro_2"/>
</dbReference>
<evidence type="ECO:0000256" key="1">
    <source>
        <dbReference type="ARBA" id="ARBA00007401"/>
    </source>
</evidence>
<reference evidence="10" key="1">
    <citation type="journal article" date="2014" name="Int. J. Syst. Evol. Microbiol.">
        <title>Complete genome of a new Firmicutes species belonging to the dominant human colonic microbiota ('Ruminococcus bicirculans') reveals two chromosomes and a selective capacity to utilize plant glucans.</title>
        <authorList>
            <consortium name="NISC Comparative Sequencing Program"/>
            <person name="Wegmann U."/>
            <person name="Louis P."/>
            <person name="Goesmann A."/>
            <person name="Henrissat B."/>
            <person name="Duncan S.H."/>
            <person name="Flint H.J."/>
        </authorList>
    </citation>
    <scope>NUCLEOTIDE SEQUENCE</scope>
    <source>
        <strain evidence="10">CGMCC 1.15287</strain>
    </source>
</reference>
<dbReference type="GO" id="GO:0019391">
    <property type="term" value="P:glucuronoside catabolic process"/>
    <property type="evidence" value="ECO:0007669"/>
    <property type="project" value="TreeGrafter"/>
</dbReference>
<dbReference type="InterPro" id="IPR013783">
    <property type="entry name" value="Ig-like_fold"/>
</dbReference>
<evidence type="ECO:0000256" key="4">
    <source>
        <dbReference type="ARBA" id="ARBA00022801"/>
    </source>
</evidence>
<dbReference type="SUPFAM" id="SSF51445">
    <property type="entry name" value="(Trans)glycosidases"/>
    <property type="match status" value="1"/>
</dbReference>
<feature type="signal peptide" evidence="6">
    <location>
        <begin position="1"/>
        <end position="29"/>
    </location>
</feature>
<dbReference type="InterPro" id="IPR006102">
    <property type="entry name" value="Ig-like_GH2"/>
</dbReference>
<dbReference type="PANTHER" id="PTHR10066">
    <property type="entry name" value="BETA-GLUCURONIDASE"/>
    <property type="match status" value="1"/>
</dbReference>
<keyword evidence="4 11" id="KW-0378">Hydrolase</keyword>
<evidence type="ECO:0000313" key="13">
    <source>
        <dbReference type="Proteomes" id="UP000642938"/>
    </source>
</evidence>
<dbReference type="Gene3D" id="2.60.40.10">
    <property type="entry name" value="Immunoglobulins"/>
    <property type="match status" value="1"/>
</dbReference>
<gene>
    <name evidence="10" type="ORF">GCM10007422_18790</name>
    <name evidence="11" type="ORF">GGQ60_000727</name>
</gene>
<dbReference type="EMBL" id="JACIEF010000001">
    <property type="protein sequence ID" value="MBB4106767.1"/>
    <property type="molecule type" value="Genomic_DNA"/>
</dbReference>
<evidence type="ECO:0000313" key="11">
    <source>
        <dbReference type="EMBL" id="MBB4106767.1"/>
    </source>
</evidence>
<comment type="similarity">
    <text evidence="1">Belongs to the glycosyl hydrolase 2 family.</text>
</comment>
<reference evidence="11 12" key="3">
    <citation type="submission" date="2020-08" db="EMBL/GenBank/DDBJ databases">
        <title>Genomic Encyclopedia of Type Strains, Phase IV (KMG-IV): sequencing the most valuable type-strain genomes for metagenomic binning, comparative biology and taxonomic classification.</title>
        <authorList>
            <person name="Goeker M."/>
        </authorList>
    </citation>
    <scope>NUCLEOTIDE SEQUENCE [LARGE SCALE GENOMIC DNA]</scope>
    <source>
        <strain evidence="11 12">DSM 100774</strain>
    </source>
</reference>
<evidence type="ECO:0000313" key="12">
    <source>
        <dbReference type="Proteomes" id="UP000532273"/>
    </source>
</evidence>
<reference evidence="10" key="4">
    <citation type="submission" date="2024-05" db="EMBL/GenBank/DDBJ databases">
        <authorList>
            <person name="Sun Q."/>
            <person name="Zhou Y."/>
        </authorList>
    </citation>
    <scope>NUCLEOTIDE SEQUENCE</scope>
    <source>
        <strain evidence="10">CGMCC 1.15287</strain>
    </source>
</reference>
<dbReference type="Gene3D" id="3.20.20.80">
    <property type="entry name" value="Glycosidases"/>
    <property type="match status" value="1"/>
</dbReference>
<dbReference type="SUPFAM" id="SSF49785">
    <property type="entry name" value="Galactose-binding domain-like"/>
    <property type="match status" value="1"/>
</dbReference>
<dbReference type="GO" id="GO:0004566">
    <property type="term" value="F:beta-glucuronidase activity"/>
    <property type="evidence" value="ECO:0007669"/>
    <property type="project" value="UniProtKB-EC"/>
</dbReference>
<proteinExistence type="inferred from homology"/>
<dbReference type="Proteomes" id="UP000532273">
    <property type="component" value="Unassembled WGS sequence"/>
</dbReference>
<dbReference type="Pfam" id="PF22666">
    <property type="entry name" value="Glyco_hydro_2_N2"/>
    <property type="match status" value="1"/>
</dbReference>
<evidence type="ECO:0000256" key="5">
    <source>
        <dbReference type="ARBA" id="ARBA00023295"/>
    </source>
</evidence>
<evidence type="ECO:0000313" key="10">
    <source>
        <dbReference type="EMBL" id="GGH03618.1"/>
    </source>
</evidence>
<dbReference type="RefSeq" id="WP_229685081.1">
    <property type="nucleotide sequence ID" value="NZ_BMHZ01000002.1"/>
</dbReference>
<evidence type="ECO:0000259" key="8">
    <source>
        <dbReference type="Pfam" id="PF02836"/>
    </source>
</evidence>
<reference evidence="13" key="2">
    <citation type="journal article" date="2019" name="Int. J. Syst. Evol. Microbiol.">
        <title>The Global Catalogue of Microorganisms (GCM) 10K type strain sequencing project: providing services to taxonomists for standard genome sequencing and annotation.</title>
        <authorList>
            <consortium name="The Broad Institute Genomics Platform"/>
            <consortium name="The Broad Institute Genome Sequencing Center for Infectious Disease"/>
            <person name="Wu L."/>
            <person name="Ma J."/>
        </authorList>
    </citation>
    <scope>NUCLEOTIDE SEQUENCE [LARGE SCALE GENOMIC DNA]</scope>
    <source>
        <strain evidence="13">CGMCC 1.15287</strain>
    </source>
</reference>
<accession>A0A7W6K7X9</accession>
<feature type="chain" id="PRO_5030508157" description="Beta-glucuronidase" evidence="6">
    <location>
        <begin position="30"/>
        <end position="600"/>
    </location>
</feature>
<dbReference type="InterPro" id="IPR017853">
    <property type="entry name" value="GH"/>
</dbReference>
<keyword evidence="6" id="KW-0732">Signal</keyword>
<dbReference type="PRINTS" id="PR00132">
    <property type="entry name" value="GLHYDRLASE2"/>
</dbReference>
<dbReference type="EC" id="3.2.1.31" evidence="2"/>
<name>A0A7W6K7X9_9SPHI</name>
<dbReference type="Pfam" id="PF02836">
    <property type="entry name" value="Glyco_hydro_2_C"/>
    <property type="match status" value="1"/>
</dbReference>
<protein>
    <recommendedName>
        <fullName evidence="3">Beta-glucuronidase</fullName>
        <ecNumber evidence="2">3.2.1.31</ecNumber>
    </recommendedName>
</protein>
<dbReference type="GO" id="GO:0005975">
    <property type="term" value="P:carbohydrate metabolic process"/>
    <property type="evidence" value="ECO:0007669"/>
    <property type="project" value="InterPro"/>
</dbReference>
<dbReference type="Pfam" id="PF00703">
    <property type="entry name" value="Glyco_hydro_2"/>
    <property type="match status" value="1"/>
</dbReference>
<dbReference type="EMBL" id="BMHZ01000002">
    <property type="protein sequence ID" value="GGH03618.1"/>
    <property type="molecule type" value="Genomic_DNA"/>
</dbReference>
<evidence type="ECO:0000256" key="2">
    <source>
        <dbReference type="ARBA" id="ARBA00012761"/>
    </source>
</evidence>
<dbReference type="InterPro" id="IPR008979">
    <property type="entry name" value="Galactose-bd-like_sf"/>
</dbReference>